<evidence type="ECO:0000313" key="1">
    <source>
        <dbReference type="EMBL" id="MFD1707353.1"/>
    </source>
</evidence>
<accession>A0ABW4KMB7</accession>
<organism evidence="1 2">
    <name type="scientific">Siminovitchia sediminis</name>
    <dbReference type="NCBI Taxonomy" id="1274353"/>
    <lineage>
        <taxon>Bacteria</taxon>
        <taxon>Bacillati</taxon>
        <taxon>Bacillota</taxon>
        <taxon>Bacilli</taxon>
        <taxon>Bacillales</taxon>
        <taxon>Bacillaceae</taxon>
        <taxon>Siminovitchia</taxon>
    </lineage>
</organism>
<sequence>MALVTCNDHRTPEGILEGVPWGLQTGSIIIKQQCQDPIEYTFRIHWLREVAFDYNTSRLIVLCILLMELRGEFLWFRHLSLAVQLDDPPDHRHLRF</sequence>
<comment type="caution">
    <text evidence="1">The sequence shown here is derived from an EMBL/GenBank/DDBJ whole genome shotgun (WGS) entry which is preliminary data.</text>
</comment>
<proteinExistence type="predicted"/>
<dbReference type="Proteomes" id="UP001597301">
    <property type="component" value="Unassembled WGS sequence"/>
</dbReference>
<dbReference type="RefSeq" id="WP_380774075.1">
    <property type="nucleotide sequence ID" value="NZ_JBHUEO010000031.1"/>
</dbReference>
<keyword evidence="2" id="KW-1185">Reference proteome</keyword>
<dbReference type="EMBL" id="JBHUEO010000031">
    <property type="protein sequence ID" value="MFD1707353.1"/>
    <property type="molecule type" value="Genomic_DNA"/>
</dbReference>
<reference evidence="2" key="1">
    <citation type="journal article" date="2019" name="Int. J. Syst. Evol. Microbiol.">
        <title>The Global Catalogue of Microorganisms (GCM) 10K type strain sequencing project: providing services to taxonomists for standard genome sequencing and annotation.</title>
        <authorList>
            <consortium name="The Broad Institute Genomics Platform"/>
            <consortium name="The Broad Institute Genome Sequencing Center for Infectious Disease"/>
            <person name="Wu L."/>
            <person name="Ma J."/>
        </authorList>
    </citation>
    <scope>NUCLEOTIDE SEQUENCE [LARGE SCALE GENOMIC DNA]</scope>
    <source>
        <strain evidence="2">CGMCC 1.12295</strain>
    </source>
</reference>
<evidence type="ECO:0000313" key="2">
    <source>
        <dbReference type="Proteomes" id="UP001597301"/>
    </source>
</evidence>
<protein>
    <submittedName>
        <fullName evidence="1">Uncharacterized protein</fullName>
    </submittedName>
</protein>
<gene>
    <name evidence="1" type="ORF">ACFSCZ_11485</name>
</gene>
<name>A0ABW4KMB7_9BACI</name>